<evidence type="ECO:0000313" key="1">
    <source>
        <dbReference type="EMBL" id="KAH7926171.1"/>
    </source>
</evidence>
<protein>
    <submittedName>
        <fullName evidence="1">Uncharacterized protein</fullName>
    </submittedName>
</protein>
<comment type="caution">
    <text evidence="1">The sequence shown here is derived from an EMBL/GenBank/DDBJ whole genome shotgun (WGS) entry which is preliminary data.</text>
</comment>
<proteinExistence type="predicted"/>
<gene>
    <name evidence="1" type="ORF">BV22DRAFT_381309</name>
</gene>
<dbReference type="Proteomes" id="UP000790709">
    <property type="component" value="Unassembled WGS sequence"/>
</dbReference>
<keyword evidence="2" id="KW-1185">Reference proteome</keyword>
<evidence type="ECO:0000313" key="2">
    <source>
        <dbReference type="Proteomes" id="UP000790709"/>
    </source>
</evidence>
<accession>A0ACB8BL19</accession>
<dbReference type="EMBL" id="MU266388">
    <property type="protein sequence ID" value="KAH7926171.1"/>
    <property type="molecule type" value="Genomic_DNA"/>
</dbReference>
<sequence>MPSIHIPQTNGALTDARPRPQNPYPPSPYATATQTTPSNEIQSRPGSSHSNSNPTVAPNHLPASGLPSSAISKGADRLLMLIDIETKKATEEIHRQLADLEVRYEQLRVASATAWDNSACKLLQADADIRRLQAELAQGNASLSAAEGNALLARSDAEKARRDASQAAGDVERSKAELARLQNALCDIGITVSADIGADGSDKLKFTIGKEFLEYLPSAESKHDAHDSVIPLSSSSPNEQAVPSSNPSGSKVELDLHLVAQSLAREKMLTAVEGEHNATQPKHDNLQDKYHKLENEKEVLLEEPRKSQMQVDELEGLRQTEENNLNDLMGQLRVAKEKATKSRESADDAFKLLELSNVRAEKLQKERVALEEERDTVKRLKAAAEEALESMKKSRDEQVRELQQQVTSLREREEESGKLREATEGTLSSQAATVEELRKRVASLQEGEALSMRAKEDAEESLKARDASMVDLQRHLKSLQEELAQAKALKENAESTIKTQETDLANLRELVAAQVAREGEAPNPDTGNPHLQDEDIHQPRPSSFRPKAVTAESLSAKSAPGPMTAPQVPSKNPSKGKNKADTCPSDASVLSSLAPSPMDVDDASNSSDIEILSGPSMSELKSKPAAEPPRRKFVQLARRGWPQSPLTKYSGRDSAAKVPSSLVDKPSKGLGKSYDPIARSTGNLKRPNDAPANPSSKTSKRRRIGTSATNPAPVDPVSPPATQSPSTSPSPQDSSPATASGSRPFLVPRPPSTSNPLGAALSTAADHSPTSRSVPKTKPTVPPTPSAGTTTSPKATTDTTTGVTPPTSTTKSGPILQDSAARRTGRDRHRVDPEVKKGLPQPLTANATPQSKSKSQVDSASTGRTPKSASGIKAAKATPHLDFTASGSIQKAVTFKNFVSEKPRNKDARPAKADTTPTAAASNSSTPGSGKNGMFHHTRSHGGLP</sequence>
<organism evidence="1 2">
    <name type="scientific">Leucogyrophana mollusca</name>
    <dbReference type="NCBI Taxonomy" id="85980"/>
    <lineage>
        <taxon>Eukaryota</taxon>
        <taxon>Fungi</taxon>
        <taxon>Dikarya</taxon>
        <taxon>Basidiomycota</taxon>
        <taxon>Agaricomycotina</taxon>
        <taxon>Agaricomycetes</taxon>
        <taxon>Agaricomycetidae</taxon>
        <taxon>Boletales</taxon>
        <taxon>Boletales incertae sedis</taxon>
        <taxon>Leucogyrophana</taxon>
    </lineage>
</organism>
<reference evidence="1" key="1">
    <citation type="journal article" date="2021" name="New Phytol.">
        <title>Evolutionary innovations through gain and loss of genes in the ectomycorrhizal Boletales.</title>
        <authorList>
            <person name="Wu G."/>
            <person name="Miyauchi S."/>
            <person name="Morin E."/>
            <person name="Kuo A."/>
            <person name="Drula E."/>
            <person name="Varga T."/>
            <person name="Kohler A."/>
            <person name="Feng B."/>
            <person name="Cao Y."/>
            <person name="Lipzen A."/>
            <person name="Daum C."/>
            <person name="Hundley H."/>
            <person name="Pangilinan J."/>
            <person name="Johnson J."/>
            <person name="Barry K."/>
            <person name="LaButti K."/>
            <person name="Ng V."/>
            <person name="Ahrendt S."/>
            <person name="Min B."/>
            <person name="Choi I.G."/>
            <person name="Park H."/>
            <person name="Plett J.M."/>
            <person name="Magnuson J."/>
            <person name="Spatafora J.W."/>
            <person name="Nagy L.G."/>
            <person name="Henrissat B."/>
            <person name="Grigoriev I.V."/>
            <person name="Yang Z.L."/>
            <person name="Xu J."/>
            <person name="Martin F.M."/>
        </authorList>
    </citation>
    <scope>NUCLEOTIDE SEQUENCE</scope>
    <source>
        <strain evidence="1">KUC20120723A-06</strain>
    </source>
</reference>
<name>A0ACB8BL19_9AGAM</name>